<gene>
    <name evidence="1" type="ORF">TBRA_LOCUS3710</name>
</gene>
<organism evidence="1 2">
    <name type="scientific">Trichogramma brassicae</name>
    <dbReference type="NCBI Taxonomy" id="86971"/>
    <lineage>
        <taxon>Eukaryota</taxon>
        <taxon>Metazoa</taxon>
        <taxon>Ecdysozoa</taxon>
        <taxon>Arthropoda</taxon>
        <taxon>Hexapoda</taxon>
        <taxon>Insecta</taxon>
        <taxon>Pterygota</taxon>
        <taxon>Neoptera</taxon>
        <taxon>Endopterygota</taxon>
        <taxon>Hymenoptera</taxon>
        <taxon>Apocrita</taxon>
        <taxon>Proctotrupomorpha</taxon>
        <taxon>Chalcidoidea</taxon>
        <taxon>Trichogrammatidae</taxon>
        <taxon>Trichogramma</taxon>
    </lineage>
</organism>
<accession>A0A6H5I5D0</accession>
<protein>
    <submittedName>
        <fullName evidence="1">Uncharacterized protein</fullName>
    </submittedName>
</protein>
<evidence type="ECO:0000313" key="2">
    <source>
        <dbReference type="Proteomes" id="UP000479190"/>
    </source>
</evidence>
<evidence type="ECO:0000313" key="1">
    <source>
        <dbReference type="EMBL" id="CAB0031745.1"/>
    </source>
</evidence>
<dbReference type="Proteomes" id="UP000479190">
    <property type="component" value="Unassembled WGS sequence"/>
</dbReference>
<proteinExistence type="predicted"/>
<dbReference type="AlphaFoldDB" id="A0A6H5I5D0"/>
<feature type="non-terminal residue" evidence="1">
    <location>
        <position position="211"/>
    </location>
</feature>
<name>A0A6H5I5D0_9HYME</name>
<keyword evidence="2" id="KW-1185">Reference proteome</keyword>
<sequence length="211" mass="23974">MIHSRHKHHKTVGSSSTFGTRSVIDLGVYLHGNPVRAVRILRSVHNISAAARLPSISLRGADTHGPRHTRKNRNSANYTAAACARHREKQLPIRNIQPFVSRRARKSCCAFGKELINPRIRTHGLYFIPVNLQVLRKCSSGRVQSRGAASSYLHIFLYMARNDHRERVYRTRPCCDAVDRRRRRCGYDARKEDACIIRSSSSVHISDRAIA</sequence>
<reference evidence="1 2" key="1">
    <citation type="submission" date="2020-02" db="EMBL/GenBank/DDBJ databases">
        <authorList>
            <person name="Ferguson B K."/>
        </authorList>
    </citation>
    <scope>NUCLEOTIDE SEQUENCE [LARGE SCALE GENOMIC DNA]</scope>
</reference>
<dbReference type="EMBL" id="CADCXV010000651">
    <property type="protein sequence ID" value="CAB0031745.1"/>
    <property type="molecule type" value="Genomic_DNA"/>
</dbReference>